<organism evidence="2 3">
    <name type="scientific">Malaciobacter canalis</name>
    <dbReference type="NCBI Taxonomy" id="1912871"/>
    <lineage>
        <taxon>Bacteria</taxon>
        <taxon>Pseudomonadati</taxon>
        <taxon>Campylobacterota</taxon>
        <taxon>Epsilonproteobacteria</taxon>
        <taxon>Campylobacterales</taxon>
        <taxon>Arcobacteraceae</taxon>
        <taxon>Malaciobacter</taxon>
    </lineage>
</organism>
<comment type="caution">
    <text evidence="2">The sequence shown here is derived from an EMBL/GenBank/DDBJ whole genome shotgun (WGS) entry which is preliminary data.</text>
</comment>
<accession>A0ABX4LPD4</accession>
<dbReference type="RefSeq" id="WP_099334377.1">
    <property type="nucleotide sequence ID" value="NZ_CP042812.1"/>
</dbReference>
<proteinExistence type="predicted"/>
<evidence type="ECO:0000313" key="2">
    <source>
        <dbReference type="EMBL" id="PHO09769.1"/>
    </source>
</evidence>
<feature type="region of interest" description="Disordered" evidence="1">
    <location>
        <begin position="60"/>
        <end position="88"/>
    </location>
</feature>
<reference evidence="2 3" key="1">
    <citation type="submission" date="2017-09" db="EMBL/GenBank/DDBJ databases">
        <authorList>
            <person name="Perez-Cataluna A."/>
            <person name="Figueras M.J."/>
            <person name="Salas-Masso N."/>
        </authorList>
    </citation>
    <scope>NUCLEOTIDE SEQUENCE [LARGE SCALE GENOMIC DNA]</scope>
    <source>
        <strain evidence="2 3">F138-33</strain>
    </source>
</reference>
<dbReference type="InterPro" id="IPR010064">
    <property type="entry name" value="HK97-gp10_tail"/>
</dbReference>
<feature type="compositionally biased region" description="Basic residues" evidence="1">
    <location>
        <begin position="71"/>
        <end position="83"/>
    </location>
</feature>
<gene>
    <name evidence="2" type="ORF">CPG37_07065</name>
</gene>
<dbReference type="EMBL" id="NWVW01000007">
    <property type="protein sequence ID" value="PHO09769.1"/>
    <property type="molecule type" value="Genomic_DNA"/>
</dbReference>
<evidence type="ECO:0000313" key="3">
    <source>
        <dbReference type="Proteomes" id="UP000221384"/>
    </source>
</evidence>
<sequence>MNNLKPMKKLLFRVAAEVSNEAKDLAPFKSGNLKKDIQVFDDDIDDGEIRVGNSKLAPYAPFVHQGTGKQARGRSRAPNKKGQKAQPYLEDALNSYVNDGSLDRALNDTGKDIASHFKDQLKDNLKNITIK</sequence>
<dbReference type="Proteomes" id="UP000221384">
    <property type="component" value="Unassembled WGS sequence"/>
</dbReference>
<dbReference type="Pfam" id="PF04883">
    <property type="entry name" value="HK97-gp10_like"/>
    <property type="match status" value="1"/>
</dbReference>
<evidence type="ECO:0008006" key="4">
    <source>
        <dbReference type="Google" id="ProtNLM"/>
    </source>
</evidence>
<name>A0ABX4LPD4_9BACT</name>
<protein>
    <recommendedName>
        <fullName evidence="4">HK97 gp10 family phage protein</fullName>
    </recommendedName>
</protein>
<evidence type="ECO:0000256" key="1">
    <source>
        <dbReference type="SAM" id="MobiDB-lite"/>
    </source>
</evidence>
<keyword evidence="3" id="KW-1185">Reference proteome</keyword>